<evidence type="ECO:0000313" key="7">
    <source>
        <dbReference type="Proteomes" id="UP000887229"/>
    </source>
</evidence>
<reference evidence="6" key="1">
    <citation type="journal article" date="2021" name="IMA Fungus">
        <title>Genomic characterization of three marine fungi, including Emericellopsis atlantica sp. nov. with signatures of a generalist lifestyle and marine biomass degradation.</title>
        <authorList>
            <person name="Hagestad O.C."/>
            <person name="Hou L."/>
            <person name="Andersen J.H."/>
            <person name="Hansen E.H."/>
            <person name="Altermark B."/>
            <person name="Li C."/>
            <person name="Kuhnert E."/>
            <person name="Cox R.J."/>
            <person name="Crous P.W."/>
            <person name="Spatafora J.W."/>
            <person name="Lail K."/>
            <person name="Amirebrahimi M."/>
            <person name="Lipzen A."/>
            <person name="Pangilinan J."/>
            <person name="Andreopoulos W."/>
            <person name="Hayes R.D."/>
            <person name="Ng V."/>
            <person name="Grigoriev I.V."/>
            <person name="Jackson S.A."/>
            <person name="Sutton T.D.S."/>
            <person name="Dobson A.D.W."/>
            <person name="Rama T."/>
        </authorList>
    </citation>
    <scope>NUCLEOTIDE SEQUENCE</scope>
    <source>
        <strain evidence="6">TS7</strain>
    </source>
</reference>
<dbReference type="GeneID" id="70297079"/>
<dbReference type="Gene3D" id="1.25.40.20">
    <property type="entry name" value="Ankyrin repeat-containing domain"/>
    <property type="match status" value="2"/>
</dbReference>
<feature type="compositionally biased region" description="Polar residues" evidence="5">
    <location>
        <begin position="800"/>
        <end position="829"/>
    </location>
</feature>
<dbReference type="PANTHER" id="PTHR24161:SF85">
    <property type="entry name" value="PALMITOYLTRANSFERASE HIP14"/>
    <property type="match status" value="1"/>
</dbReference>
<feature type="repeat" description="ANK" evidence="4">
    <location>
        <begin position="245"/>
        <end position="273"/>
    </location>
</feature>
<dbReference type="PROSITE" id="PS50088">
    <property type="entry name" value="ANK_REPEAT"/>
    <property type="match status" value="3"/>
</dbReference>
<dbReference type="GO" id="GO:0019706">
    <property type="term" value="F:protein-cysteine S-palmitoyltransferase activity"/>
    <property type="evidence" value="ECO:0007669"/>
    <property type="project" value="UniProtKB-EC"/>
</dbReference>
<protein>
    <recommendedName>
        <fullName evidence="1">protein S-acyltransferase</fullName>
        <ecNumber evidence="1">2.3.1.225</ecNumber>
    </recommendedName>
</protein>
<dbReference type="EMBL" id="MU251267">
    <property type="protein sequence ID" value="KAG9251656.1"/>
    <property type="molecule type" value="Genomic_DNA"/>
</dbReference>
<feature type="compositionally biased region" description="Polar residues" evidence="5">
    <location>
        <begin position="762"/>
        <end position="778"/>
    </location>
</feature>
<evidence type="ECO:0000256" key="2">
    <source>
        <dbReference type="ARBA" id="ARBA00022737"/>
    </source>
</evidence>
<feature type="compositionally biased region" description="Acidic residues" evidence="5">
    <location>
        <begin position="19"/>
        <end position="49"/>
    </location>
</feature>
<dbReference type="RefSeq" id="XP_046115580.1">
    <property type="nucleotide sequence ID" value="XM_046266176.1"/>
</dbReference>
<keyword evidence="2" id="KW-0677">Repeat</keyword>
<comment type="caution">
    <text evidence="6">The sequence shown here is derived from an EMBL/GenBank/DDBJ whole genome shotgun (WGS) entry which is preliminary data.</text>
</comment>
<evidence type="ECO:0000256" key="5">
    <source>
        <dbReference type="SAM" id="MobiDB-lite"/>
    </source>
</evidence>
<feature type="region of interest" description="Disordered" evidence="5">
    <location>
        <begin position="587"/>
        <end position="829"/>
    </location>
</feature>
<dbReference type="InterPro" id="IPR002110">
    <property type="entry name" value="Ankyrin_rpt"/>
</dbReference>
<dbReference type="Pfam" id="PF12796">
    <property type="entry name" value="Ank_2"/>
    <property type="match status" value="3"/>
</dbReference>
<keyword evidence="7" id="KW-1185">Reference proteome</keyword>
<proteinExistence type="predicted"/>
<dbReference type="PROSITE" id="PS50297">
    <property type="entry name" value="ANK_REP_REGION"/>
    <property type="match status" value="3"/>
</dbReference>
<accession>A0A9P8CNF2</accession>
<dbReference type="OrthoDB" id="427518at2759"/>
<feature type="compositionally biased region" description="Polar residues" evidence="5">
    <location>
        <begin position="587"/>
        <end position="614"/>
    </location>
</feature>
<dbReference type="SMART" id="SM00248">
    <property type="entry name" value="ANK"/>
    <property type="match status" value="8"/>
</dbReference>
<evidence type="ECO:0000256" key="3">
    <source>
        <dbReference type="ARBA" id="ARBA00023043"/>
    </source>
</evidence>
<dbReference type="InterPro" id="IPR036770">
    <property type="entry name" value="Ankyrin_rpt-contain_sf"/>
</dbReference>
<organism evidence="6 7">
    <name type="scientific">Emericellopsis atlantica</name>
    <dbReference type="NCBI Taxonomy" id="2614577"/>
    <lineage>
        <taxon>Eukaryota</taxon>
        <taxon>Fungi</taxon>
        <taxon>Dikarya</taxon>
        <taxon>Ascomycota</taxon>
        <taxon>Pezizomycotina</taxon>
        <taxon>Sordariomycetes</taxon>
        <taxon>Hypocreomycetidae</taxon>
        <taxon>Hypocreales</taxon>
        <taxon>Bionectriaceae</taxon>
        <taxon>Emericellopsis</taxon>
    </lineage>
</organism>
<feature type="compositionally biased region" description="Polar residues" evidence="5">
    <location>
        <begin position="741"/>
        <end position="753"/>
    </location>
</feature>
<feature type="region of interest" description="Disordered" evidence="5">
    <location>
        <begin position="1"/>
        <end position="49"/>
    </location>
</feature>
<feature type="repeat" description="ANK" evidence="4">
    <location>
        <begin position="378"/>
        <end position="410"/>
    </location>
</feature>
<dbReference type="PANTHER" id="PTHR24161">
    <property type="entry name" value="ANK_REP_REGION DOMAIN-CONTAINING PROTEIN-RELATED"/>
    <property type="match status" value="1"/>
</dbReference>
<name>A0A9P8CNF2_9HYPO</name>
<sequence>MGADDPGSEAGPAVCSTAEDPESEDGEQEEGDGDDDEDDDDDDDDDDEEEEIIWEPLALAATRSDLTTFNFLLEKYGHNLPPEEFHTALAQAAGHDRMEALTRLFEVMECPRSAIQLALDEASFTRRCDIIHLLLTKCSGLDCNAALFSFCYGFDGEQEIEVLGALWEYSNATISTAILDKTLYAATDFESANTVRLLLRYGADLNAIGEEYGNALTAAAYDGTVHIIENLLSYKADVNAPDGWALQTAAGQGHVEVVQLLLKHGADVNAFSVHKNMPQGTALQAAVEAGNVEIADLLLEHGANPNRGGGLYEYPIIAAASKGDKEMVQRLLQARANLDVTGGPNMAGPIASGSTILPQETIRSLLDAGADINLPDKNGDTALIMEAFNGNGQVVQLLLDRGADVLHANRNGFNALQGAVMSENAGCISVIVEHVEALMELIRVEVTSGNSAVSALVRKVENRNQGLDYGDCPAGKPQEPTGSMISRGLSSVAEMSALASLPAPESGSFSSGHPLDNPRSSYRDGGWAPLDPSKHPQPTRFDPGATGQAEYVGNFGPHQRSNSGGPGRHGVPQISAAHDGYARRLTMATSSEPSLAQRSTDQSLHQSASASGLNQYGERYGVPPAGTSNLYYCQEPRRPPPRASLSSDSSLDYGPYQPYKGPSKKSKLPQQPYPHSQAQNYQPLPRDVRPVSSTPIGPRATLAPSESYQLDPYPPMDVPPIYHQQPPQHGGGPETVAARRQTYQPYPQAQNMESPYHAYGPASSNVTSSLNQTNQQEQKPALPPPLHRKPVAVSAKPAYSGQTDQQPQQYLHSTYTQNSESGSSYLPWK</sequence>
<feature type="region of interest" description="Disordered" evidence="5">
    <location>
        <begin position="466"/>
        <end position="485"/>
    </location>
</feature>
<dbReference type="EC" id="2.3.1.225" evidence="1"/>
<feature type="repeat" description="ANK" evidence="4">
    <location>
        <begin position="278"/>
        <end position="310"/>
    </location>
</feature>
<evidence type="ECO:0000313" key="6">
    <source>
        <dbReference type="EMBL" id="KAG9251656.1"/>
    </source>
</evidence>
<feature type="compositionally biased region" description="Polar residues" evidence="5">
    <location>
        <begin position="673"/>
        <end position="682"/>
    </location>
</feature>
<dbReference type="Proteomes" id="UP000887229">
    <property type="component" value="Unassembled WGS sequence"/>
</dbReference>
<dbReference type="AlphaFoldDB" id="A0A9P8CNF2"/>
<dbReference type="SUPFAM" id="SSF48403">
    <property type="entry name" value="Ankyrin repeat"/>
    <property type="match status" value="1"/>
</dbReference>
<evidence type="ECO:0000256" key="4">
    <source>
        <dbReference type="PROSITE-ProRule" id="PRU00023"/>
    </source>
</evidence>
<gene>
    <name evidence="6" type="ORF">F5Z01DRAFT_692085</name>
</gene>
<evidence type="ECO:0000256" key="1">
    <source>
        <dbReference type="ARBA" id="ARBA00012210"/>
    </source>
</evidence>
<keyword evidence="3 4" id="KW-0040">ANK repeat</keyword>
<feature type="region of interest" description="Disordered" evidence="5">
    <location>
        <begin position="502"/>
        <end position="574"/>
    </location>
</feature>